<name>A0A0F6RKE3_MICAE</name>
<dbReference type="HOGENOM" id="CLU_3185776_0_0_3"/>
<dbReference type="EMBL" id="CP011304">
    <property type="protein sequence ID" value="AKE63418.1"/>
    <property type="molecule type" value="Genomic_DNA"/>
</dbReference>
<protein>
    <submittedName>
        <fullName evidence="1">Uncharacterized protein</fullName>
    </submittedName>
</protein>
<organism evidence="1 2">
    <name type="scientific">Microcystis aeruginosa NIES-2549</name>
    <dbReference type="NCBI Taxonomy" id="1641812"/>
    <lineage>
        <taxon>Bacteria</taxon>
        <taxon>Bacillati</taxon>
        <taxon>Cyanobacteriota</taxon>
        <taxon>Cyanophyceae</taxon>
        <taxon>Oscillatoriophycideae</taxon>
        <taxon>Chroococcales</taxon>
        <taxon>Microcystaceae</taxon>
        <taxon>Microcystis</taxon>
    </lineage>
</organism>
<proteinExistence type="predicted"/>
<reference evidence="1 2" key="1">
    <citation type="journal article" date="2015" name="Genome Announc.">
        <title>Complete Genome Sequence of Microcystis aeruginosa NIES-2549, a Bloom-Forming Cyanobacterium from Lake Kasumigaura, Japan.</title>
        <authorList>
            <person name="Yamaguchi H."/>
            <person name="Suzuki S."/>
            <person name="Tanabe Y."/>
            <person name="Osana Y."/>
            <person name="Shimura Y."/>
            <person name="Ishida K."/>
            <person name="Kawachi M."/>
        </authorList>
    </citation>
    <scope>NUCLEOTIDE SEQUENCE [LARGE SCALE GENOMIC DNA]</scope>
    <source>
        <strain evidence="1 2">NIES-2549</strain>
    </source>
</reference>
<accession>A0A0F6RKE3</accession>
<dbReference type="Proteomes" id="UP000034103">
    <property type="component" value="Chromosome"/>
</dbReference>
<dbReference type="PATRIC" id="fig|1641812.3.peg.1098"/>
<gene>
    <name evidence="1" type="ORF">MYAER_1060</name>
</gene>
<dbReference type="AlphaFoldDB" id="A0A0F6RKE3"/>
<sequence>MILQLREIPQIYGDTLLNKLRYVNSILYNFDNFRRRVFLNWHFATN</sequence>
<evidence type="ECO:0000313" key="1">
    <source>
        <dbReference type="EMBL" id="AKE63418.1"/>
    </source>
</evidence>
<evidence type="ECO:0000313" key="2">
    <source>
        <dbReference type="Proteomes" id="UP000034103"/>
    </source>
</evidence>